<name>A0A1F4U6I5_UNCSA</name>
<dbReference type="Proteomes" id="UP000179242">
    <property type="component" value="Unassembled WGS sequence"/>
</dbReference>
<dbReference type="Gene3D" id="3.50.50.60">
    <property type="entry name" value="FAD/NAD(P)-binding domain"/>
    <property type="match status" value="2"/>
</dbReference>
<evidence type="ECO:0000256" key="1">
    <source>
        <dbReference type="ARBA" id="ARBA00022630"/>
    </source>
</evidence>
<dbReference type="EC" id="1.8.1.9" evidence="3"/>
<evidence type="ECO:0000256" key="2">
    <source>
        <dbReference type="ARBA" id="ARBA00023002"/>
    </source>
</evidence>
<dbReference type="NCBIfam" id="TIGR01292">
    <property type="entry name" value="TRX_reduct"/>
    <property type="match status" value="1"/>
</dbReference>
<sequence length="306" mass="33136">MSSGYDLIIIGGGPAGLTAAIYAGRFGLKTLLIEKAILGGLASTTFHIDNYPGFPEGISGMDLANKLEEQARKYHVEITYGPVTAIENDHKHKLVQVENKKFKSKAIILATGTEPKKLNIPGEAELRGRGVSYCATCDGPFYRDKDIVVAGGGNSAVEEAIFLTRYAKKISIVHRRDQLRADQVLAKQALEHPKIFILWNSMVEEVKGTNRVEEIVLKSTVTEKKSIVKANGLFIYVGSIPQTGFLKGVVSLDEHGFITTTGRLTTSVSGIFVAGDVRNKSLRQVVTATADGAIAADEARKYIEAN</sequence>
<feature type="domain" description="FAD/NAD(P)-binding" evidence="4">
    <location>
        <begin position="5"/>
        <end position="292"/>
    </location>
</feature>
<dbReference type="InterPro" id="IPR036188">
    <property type="entry name" value="FAD/NAD-bd_sf"/>
</dbReference>
<keyword evidence="3" id="KW-0676">Redox-active center</keyword>
<dbReference type="InterPro" id="IPR023753">
    <property type="entry name" value="FAD/NAD-binding_dom"/>
</dbReference>
<comment type="catalytic activity">
    <reaction evidence="3">
        <text>[thioredoxin]-dithiol + NADP(+) = [thioredoxin]-disulfide + NADPH + H(+)</text>
        <dbReference type="Rhea" id="RHEA:20345"/>
        <dbReference type="Rhea" id="RHEA-COMP:10698"/>
        <dbReference type="Rhea" id="RHEA-COMP:10700"/>
        <dbReference type="ChEBI" id="CHEBI:15378"/>
        <dbReference type="ChEBI" id="CHEBI:29950"/>
        <dbReference type="ChEBI" id="CHEBI:50058"/>
        <dbReference type="ChEBI" id="CHEBI:57783"/>
        <dbReference type="ChEBI" id="CHEBI:58349"/>
        <dbReference type="EC" id="1.8.1.9"/>
    </reaction>
</comment>
<keyword evidence="3" id="KW-0274">FAD</keyword>
<keyword evidence="1 3" id="KW-0285">Flavoprotein</keyword>
<reference evidence="5 6" key="1">
    <citation type="journal article" date="2016" name="Nat. Commun.">
        <title>Thousands of microbial genomes shed light on interconnected biogeochemical processes in an aquifer system.</title>
        <authorList>
            <person name="Anantharaman K."/>
            <person name="Brown C.T."/>
            <person name="Hug L.A."/>
            <person name="Sharon I."/>
            <person name="Castelle C.J."/>
            <person name="Probst A.J."/>
            <person name="Thomas B.C."/>
            <person name="Singh A."/>
            <person name="Wilkins M.J."/>
            <person name="Karaoz U."/>
            <person name="Brodie E.L."/>
            <person name="Williams K.H."/>
            <person name="Hubbard S.S."/>
            <person name="Banfield J.F."/>
        </authorList>
    </citation>
    <scope>NUCLEOTIDE SEQUENCE [LARGE SCALE GENOMIC DNA]</scope>
</reference>
<dbReference type="InterPro" id="IPR050097">
    <property type="entry name" value="Ferredoxin-NADP_redctase_2"/>
</dbReference>
<dbReference type="PANTHER" id="PTHR48105">
    <property type="entry name" value="THIOREDOXIN REDUCTASE 1-RELATED-RELATED"/>
    <property type="match status" value="1"/>
</dbReference>
<comment type="subunit">
    <text evidence="3">Homodimer.</text>
</comment>
<accession>A0A1F4U6I5</accession>
<dbReference type="GO" id="GO:0004791">
    <property type="term" value="F:thioredoxin-disulfide reductase (NADPH) activity"/>
    <property type="evidence" value="ECO:0007669"/>
    <property type="project" value="UniProtKB-UniRule"/>
</dbReference>
<gene>
    <name evidence="5" type="ORF">A2438_02420</name>
</gene>
<dbReference type="SUPFAM" id="SSF51905">
    <property type="entry name" value="FAD/NAD(P)-binding domain"/>
    <property type="match status" value="1"/>
</dbReference>
<dbReference type="PRINTS" id="PR00368">
    <property type="entry name" value="FADPNR"/>
</dbReference>
<comment type="cofactor">
    <cofactor evidence="3">
        <name>FAD</name>
        <dbReference type="ChEBI" id="CHEBI:57692"/>
    </cofactor>
</comment>
<dbReference type="Pfam" id="PF07992">
    <property type="entry name" value="Pyr_redox_2"/>
    <property type="match status" value="1"/>
</dbReference>
<evidence type="ECO:0000313" key="6">
    <source>
        <dbReference type="Proteomes" id="UP000179242"/>
    </source>
</evidence>
<comment type="caution">
    <text evidence="5">The sequence shown here is derived from an EMBL/GenBank/DDBJ whole genome shotgun (WGS) entry which is preliminary data.</text>
</comment>
<organism evidence="5 6">
    <name type="scientific">candidate division WOR-1 bacterium RIFOXYC2_FULL_46_14</name>
    <dbReference type="NCBI Taxonomy" id="1802587"/>
    <lineage>
        <taxon>Bacteria</taxon>
        <taxon>Bacillati</taxon>
        <taxon>Saganbacteria</taxon>
    </lineage>
</organism>
<evidence type="ECO:0000313" key="5">
    <source>
        <dbReference type="EMBL" id="OGC40489.1"/>
    </source>
</evidence>
<comment type="similarity">
    <text evidence="3">Belongs to the class-II pyridine nucleotide-disulfide oxidoreductase family.</text>
</comment>
<dbReference type="GO" id="GO:0019430">
    <property type="term" value="P:removal of superoxide radicals"/>
    <property type="evidence" value="ECO:0007669"/>
    <property type="project" value="UniProtKB-UniRule"/>
</dbReference>
<dbReference type="InterPro" id="IPR005982">
    <property type="entry name" value="Thioredox_Rdtase"/>
</dbReference>
<protein>
    <recommendedName>
        <fullName evidence="3">Thioredoxin reductase</fullName>
        <ecNumber evidence="3">1.8.1.9</ecNumber>
    </recommendedName>
</protein>
<keyword evidence="2 3" id="KW-0560">Oxidoreductase</keyword>
<evidence type="ECO:0000259" key="4">
    <source>
        <dbReference type="Pfam" id="PF07992"/>
    </source>
</evidence>
<evidence type="ECO:0000256" key="3">
    <source>
        <dbReference type="RuleBase" id="RU003880"/>
    </source>
</evidence>
<dbReference type="GO" id="GO:0005737">
    <property type="term" value="C:cytoplasm"/>
    <property type="evidence" value="ECO:0007669"/>
    <property type="project" value="InterPro"/>
</dbReference>
<proteinExistence type="inferred from homology"/>
<dbReference type="AlphaFoldDB" id="A0A1F4U6I5"/>
<dbReference type="PRINTS" id="PR00469">
    <property type="entry name" value="PNDRDTASEII"/>
</dbReference>
<dbReference type="EMBL" id="MEUJ01000004">
    <property type="protein sequence ID" value="OGC40489.1"/>
    <property type="molecule type" value="Genomic_DNA"/>
</dbReference>